<dbReference type="InterPro" id="IPR039604">
    <property type="entry name" value="Bfr1"/>
</dbReference>
<evidence type="ECO:0000256" key="1">
    <source>
        <dbReference type="SAM" id="Coils"/>
    </source>
</evidence>
<reference evidence="3" key="1">
    <citation type="submission" date="2020-05" db="EMBL/GenBank/DDBJ databases">
        <title>Phylogenomic resolution of chytrid fungi.</title>
        <authorList>
            <person name="Stajich J.E."/>
            <person name="Amses K."/>
            <person name="Simmons R."/>
            <person name="Seto K."/>
            <person name="Myers J."/>
            <person name="Bonds A."/>
            <person name="Quandt C.A."/>
            <person name="Barry K."/>
            <person name="Liu P."/>
            <person name="Grigoriev I."/>
            <person name="Longcore J.E."/>
            <person name="James T.Y."/>
        </authorList>
    </citation>
    <scope>NUCLEOTIDE SEQUENCE</scope>
    <source>
        <strain evidence="3">PLAUS21</strain>
    </source>
</reference>
<dbReference type="Proteomes" id="UP001210925">
    <property type="component" value="Unassembled WGS sequence"/>
</dbReference>
<organism evidence="3 4">
    <name type="scientific">Boothiomyces macroporosus</name>
    <dbReference type="NCBI Taxonomy" id="261099"/>
    <lineage>
        <taxon>Eukaryota</taxon>
        <taxon>Fungi</taxon>
        <taxon>Fungi incertae sedis</taxon>
        <taxon>Chytridiomycota</taxon>
        <taxon>Chytridiomycota incertae sedis</taxon>
        <taxon>Chytridiomycetes</taxon>
        <taxon>Rhizophydiales</taxon>
        <taxon>Terramycetaceae</taxon>
        <taxon>Boothiomyces</taxon>
    </lineage>
</organism>
<name>A0AAD5UC69_9FUNG</name>
<dbReference type="GO" id="GO:0008298">
    <property type="term" value="P:intracellular mRNA localization"/>
    <property type="evidence" value="ECO:0007669"/>
    <property type="project" value="TreeGrafter"/>
</dbReference>
<evidence type="ECO:0008006" key="5">
    <source>
        <dbReference type="Google" id="ProtNLM"/>
    </source>
</evidence>
<dbReference type="GO" id="GO:0005783">
    <property type="term" value="C:endoplasmic reticulum"/>
    <property type="evidence" value="ECO:0007669"/>
    <property type="project" value="TreeGrafter"/>
</dbReference>
<evidence type="ECO:0000313" key="4">
    <source>
        <dbReference type="Proteomes" id="UP001210925"/>
    </source>
</evidence>
<evidence type="ECO:0000313" key="3">
    <source>
        <dbReference type="EMBL" id="KAJ3250736.1"/>
    </source>
</evidence>
<proteinExistence type="predicted"/>
<keyword evidence="4" id="KW-1185">Reference proteome</keyword>
<comment type="caution">
    <text evidence="3">The sequence shown here is derived from an EMBL/GenBank/DDBJ whole genome shotgun (WGS) entry which is preliminary data.</text>
</comment>
<feature type="region of interest" description="Disordered" evidence="2">
    <location>
        <begin position="1"/>
        <end position="24"/>
    </location>
</feature>
<gene>
    <name evidence="3" type="ORF">HK103_003195</name>
</gene>
<dbReference type="GO" id="GO:1990904">
    <property type="term" value="C:ribonucleoprotein complex"/>
    <property type="evidence" value="ECO:0007669"/>
    <property type="project" value="TreeGrafter"/>
</dbReference>
<dbReference type="GO" id="GO:0003729">
    <property type="term" value="F:mRNA binding"/>
    <property type="evidence" value="ECO:0007669"/>
    <property type="project" value="TreeGrafter"/>
</dbReference>
<dbReference type="EMBL" id="JADGKB010000228">
    <property type="protein sequence ID" value="KAJ3250736.1"/>
    <property type="molecule type" value="Genomic_DNA"/>
</dbReference>
<dbReference type="AlphaFoldDB" id="A0AAD5UC69"/>
<protein>
    <recommendedName>
        <fullName evidence="5">Nuclear segregation protein BFR1</fullName>
    </recommendedName>
</protein>
<keyword evidence="1" id="KW-0175">Coiled coil</keyword>
<evidence type="ECO:0000256" key="2">
    <source>
        <dbReference type="SAM" id="MobiDB-lite"/>
    </source>
</evidence>
<dbReference type="GO" id="GO:0042175">
    <property type="term" value="C:nuclear outer membrane-endoplasmic reticulum membrane network"/>
    <property type="evidence" value="ECO:0007669"/>
    <property type="project" value="TreeGrafter"/>
</dbReference>
<dbReference type="PANTHER" id="PTHR31027:SF2">
    <property type="entry name" value="LEBERCILIN DOMAIN-CONTAINING PROTEIN"/>
    <property type="match status" value="1"/>
</dbReference>
<dbReference type="PANTHER" id="PTHR31027">
    <property type="entry name" value="NUCLEAR SEGREGATION PROTEIN BFR1"/>
    <property type="match status" value="1"/>
</dbReference>
<feature type="coiled-coil region" evidence="1">
    <location>
        <begin position="207"/>
        <end position="283"/>
    </location>
</feature>
<sequence>MSTEESKRPPRPNKDEYHKTMDEHSAKIASLKAKLDAMNIPAKEQNNPLVVKKQEAKAKFDTLLKQKQDINAKKSAILNNIKVLQDGLKKKGDDLKQTKDRLGFKNTEEIDRQVNALEKQLEKGVSTLMEEKKIVAEISSLKKAKKTLQDLSSGPSVFENDKAKLDSLREQLNALSAEVKKIDPQVTEAKKALEAAQKEVKDTFASVNALIAQKSTIQKELAAAKEQKAATYNDFKAQQDAYHAWERVQRQKRAEEEKLKREAEKEERLVAQAERELEEADIAAFSGEIALCDALIKFFKAQLPAAAAQAAETTSDANNEKIGSAAPPRATVLVRKEDRDEDFLCLGGKKNKNKKRAPAASAVKTLKMDIEVLGQLAQLAIAPPKNTSEVTSTIEALEQKKVYYNENSAAQTAANKAAALAKIQKLRENKAETPAE</sequence>
<accession>A0AAD5UC69</accession>